<protein>
    <recommendedName>
        <fullName evidence="1">CAP-Gly domain-containing protein</fullName>
    </recommendedName>
</protein>
<accession>A0AA88N9R3</accession>
<dbReference type="InterPro" id="IPR000938">
    <property type="entry name" value="CAP-Gly_domain"/>
</dbReference>
<dbReference type="PROSITE" id="PS50245">
    <property type="entry name" value="CAP_GLY_2"/>
    <property type="match status" value="1"/>
</dbReference>
<dbReference type="SUPFAM" id="SSF74924">
    <property type="entry name" value="Cap-Gly domain"/>
    <property type="match status" value="1"/>
</dbReference>
<sequence>MVTYVLWPAVVWTLKGLLCCWRFFWVNPYCGIQSTPRTPHACESEIRTHEKHFTESGRQHTWEKSHYHEHSCTLHKRLLKAEGEIQGLKAQLASQKALWEMRFMELQKRQHDLRDKLYFEIVTRSGALHKPSDSTETSENVRDSDLENGQNFEKKKCCWSSGLNKIHHLDMKILHNVAYSNSSTRSTSAMSVSTRCGNHPLRAFVPHSPMDLQIGHRVRILLPTGRISTGTLRYLGQPHGSSDFYLGVELELAENAKEVGALEGQCYFNCKPGHGAFVSFSKLLLAWE</sequence>
<comment type="caution">
    <text evidence="2">The sequence shown here is derived from an EMBL/GenBank/DDBJ whole genome shotgun (WGS) entry which is preliminary data.</text>
</comment>
<dbReference type="Pfam" id="PF01302">
    <property type="entry name" value="CAP_GLY"/>
    <property type="match status" value="1"/>
</dbReference>
<gene>
    <name evidence="2" type="ORF">Q7C36_006621</name>
</gene>
<dbReference type="EMBL" id="JAVHJS010000006">
    <property type="protein sequence ID" value="KAK2854752.1"/>
    <property type="molecule type" value="Genomic_DNA"/>
</dbReference>
<dbReference type="Gene3D" id="2.30.30.190">
    <property type="entry name" value="CAP Gly-rich-like domain"/>
    <property type="match status" value="1"/>
</dbReference>
<keyword evidence="3" id="KW-1185">Reference proteome</keyword>
<proteinExistence type="predicted"/>
<reference evidence="2" key="1">
    <citation type="submission" date="2023-08" db="EMBL/GenBank/DDBJ databases">
        <title>Pelteobagrus vachellii genome.</title>
        <authorList>
            <person name="Liu H."/>
        </authorList>
    </citation>
    <scope>NUCLEOTIDE SEQUENCE</scope>
    <source>
        <strain evidence="2">PRFRI_2022a</strain>
        <tissue evidence="2">Muscle</tissue>
    </source>
</reference>
<organism evidence="2 3">
    <name type="scientific">Tachysurus vachellii</name>
    <name type="common">Darkbarbel catfish</name>
    <name type="synonym">Pelteobagrus vachellii</name>
    <dbReference type="NCBI Taxonomy" id="175792"/>
    <lineage>
        <taxon>Eukaryota</taxon>
        <taxon>Metazoa</taxon>
        <taxon>Chordata</taxon>
        <taxon>Craniata</taxon>
        <taxon>Vertebrata</taxon>
        <taxon>Euteleostomi</taxon>
        <taxon>Actinopterygii</taxon>
        <taxon>Neopterygii</taxon>
        <taxon>Teleostei</taxon>
        <taxon>Ostariophysi</taxon>
        <taxon>Siluriformes</taxon>
        <taxon>Bagridae</taxon>
        <taxon>Tachysurus</taxon>
    </lineage>
</organism>
<evidence type="ECO:0000313" key="3">
    <source>
        <dbReference type="Proteomes" id="UP001187315"/>
    </source>
</evidence>
<feature type="domain" description="CAP-Gly" evidence="1">
    <location>
        <begin position="236"/>
        <end position="279"/>
    </location>
</feature>
<dbReference type="InterPro" id="IPR036859">
    <property type="entry name" value="CAP-Gly_dom_sf"/>
</dbReference>
<evidence type="ECO:0000259" key="1">
    <source>
        <dbReference type="PROSITE" id="PS50245"/>
    </source>
</evidence>
<name>A0AA88N9R3_TACVA</name>
<dbReference type="SMART" id="SM01052">
    <property type="entry name" value="CAP_GLY"/>
    <property type="match status" value="1"/>
</dbReference>
<dbReference type="AlphaFoldDB" id="A0AA88N9R3"/>
<dbReference type="Proteomes" id="UP001187315">
    <property type="component" value="Unassembled WGS sequence"/>
</dbReference>
<evidence type="ECO:0000313" key="2">
    <source>
        <dbReference type="EMBL" id="KAK2854752.1"/>
    </source>
</evidence>